<feature type="domain" description="Peripheral subunit-binding (PSBD)" evidence="11">
    <location>
        <begin position="249"/>
        <end position="286"/>
    </location>
</feature>
<feature type="compositionally biased region" description="Low complexity" evidence="9">
    <location>
        <begin position="225"/>
        <end position="244"/>
    </location>
</feature>
<dbReference type="PANTHER" id="PTHR23151:SF90">
    <property type="entry name" value="DIHYDROLIPOYLLYSINE-RESIDUE ACETYLTRANSFERASE COMPONENT OF PYRUVATE DEHYDROGENASE COMPLEX, MITOCHONDRIAL-RELATED"/>
    <property type="match status" value="1"/>
</dbReference>
<evidence type="ECO:0000256" key="4">
    <source>
        <dbReference type="ARBA" id="ARBA00022823"/>
    </source>
</evidence>
<evidence type="ECO:0000256" key="3">
    <source>
        <dbReference type="ARBA" id="ARBA00022679"/>
    </source>
</evidence>
<dbReference type="Pfam" id="PF00198">
    <property type="entry name" value="2-oxoacid_dh"/>
    <property type="match status" value="1"/>
</dbReference>
<keyword evidence="13" id="KW-1185">Reference proteome</keyword>
<dbReference type="InterPro" id="IPR023213">
    <property type="entry name" value="CAT-like_dom_sf"/>
</dbReference>
<accession>A0ABM7VE67</accession>
<comment type="cofactor">
    <cofactor evidence="8">
        <name>(R)-lipoate</name>
        <dbReference type="ChEBI" id="CHEBI:83088"/>
    </cofactor>
    <text evidence="8">Binds 2 lipoyl cofactors covalently.</text>
</comment>
<name>A0ABM7VE67_9BACT</name>
<dbReference type="InterPro" id="IPR045257">
    <property type="entry name" value="E2/Pdx1"/>
</dbReference>
<dbReference type="PROSITE" id="PS51826">
    <property type="entry name" value="PSBD"/>
    <property type="match status" value="1"/>
</dbReference>
<dbReference type="InterPro" id="IPR011053">
    <property type="entry name" value="Single_hybrid_motif"/>
</dbReference>
<dbReference type="SUPFAM" id="SSF47005">
    <property type="entry name" value="Peripheral subunit-binding domain of 2-oxo acid dehydrogenase complex"/>
    <property type="match status" value="1"/>
</dbReference>
<feature type="domain" description="Lipoyl-binding" evidence="10">
    <location>
        <begin position="118"/>
        <end position="193"/>
    </location>
</feature>
<dbReference type="InterPro" id="IPR001078">
    <property type="entry name" value="2-oxoacid_DH_actylTfrase"/>
</dbReference>
<evidence type="ECO:0000313" key="13">
    <source>
        <dbReference type="Proteomes" id="UP001354989"/>
    </source>
</evidence>
<feature type="region of interest" description="Disordered" evidence="9">
    <location>
        <begin position="86"/>
        <end position="109"/>
    </location>
</feature>
<evidence type="ECO:0000256" key="7">
    <source>
        <dbReference type="ARBA" id="ARBA00048370"/>
    </source>
</evidence>
<feature type="domain" description="Lipoyl-binding" evidence="10">
    <location>
        <begin position="1"/>
        <end position="71"/>
    </location>
</feature>
<dbReference type="SUPFAM" id="SSF51230">
    <property type="entry name" value="Single hybrid motif"/>
    <property type="match status" value="2"/>
</dbReference>
<evidence type="ECO:0000256" key="2">
    <source>
        <dbReference type="ARBA" id="ARBA00011484"/>
    </source>
</evidence>
<dbReference type="Gene3D" id="3.30.559.10">
    <property type="entry name" value="Chloramphenicol acetyltransferase-like domain"/>
    <property type="match status" value="1"/>
</dbReference>
<evidence type="ECO:0000259" key="10">
    <source>
        <dbReference type="PROSITE" id="PS50968"/>
    </source>
</evidence>
<dbReference type="PROSITE" id="PS50968">
    <property type="entry name" value="BIOTINYL_LIPOYL"/>
    <property type="match status" value="2"/>
</dbReference>
<dbReference type="Pfam" id="PF00364">
    <property type="entry name" value="Biotin_lipoyl"/>
    <property type="match status" value="2"/>
</dbReference>
<gene>
    <name evidence="12" type="primary">pdhC</name>
    <name evidence="12" type="ORF">PEPS_15250</name>
</gene>
<comment type="catalytic activity">
    <reaction evidence="7 8">
        <text>N(6)-[(R)-dihydrolipoyl]-L-lysyl-[protein] + acetyl-CoA = N(6)-[(R)-S(8)-acetyldihydrolipoyl]-L-lysyl-[protein] + CoA</text>
        <dbReference type="Rhea" id="RHEA:17017"/>
        <dbReference type="Rhea" id="RHEA-COMP:10475"/>
        <dbReference type="Rhea" id="RHEA-COMP:10478"/>
        <dbReference type="ChEBI" id="CHEBI:57287"/>
        <dbReference type="ChEBI" id="CHEBI:57288"/>
        <dbReference type="ChEBI" id="CHEBI:83100"/>
        <dbReference type="ChEBI" id="CHEBI:83111"/>
        <dbReference type="EC" id="2.3.1.12"/>
    </reaction>
</comment>
<evidence type="ECO:0000313" key="12">
    <source>
        <dbReference type="EMBL" id="BDC99244.1"/>
    </source>
</evidence>
<dbReference type="Gene3D" id="4.10.320.10">
    <property type="entry name" value="E3-binding domain"/>
    <property type="match status" value="1"/>
</dbReference>
<dbReference type="InterPro" id="IPR003016">
    <property type="entry name" value="2-oxoA_DH_lipoyl-BS"/>
</dbReference>
<dbReference type="NCBIfam" id="TIGR01349">
    <property type="entry name" value="PDHac_trf_mito"/>
    <property type="match status" value="1"/>
</dbReference>
<dbReference type="InterPro" id="IPR036625">
    <property type="entry name" value="E3-bd_dom_sf"/>
</dbReference>
<dbReference type="EMBL" id="AP025292">
    <property type="protein sequence ID" value="BDC99244.1"/>
    <property type="molecule type" value="Genomic_DNA"/>
</dbReference>
<dbReference type="Gene3D" id="2.40.50.100">
    <property type="match status" value="2"/>
</dbReference>
<reference evidence="12 13" key="1">
    <citation type="submission" date="2021-12" db="EMBL/GenBank/DDBJ databases">
        <title>Genome sequencing of bacteria with rrn-lacking chromosome and rrn-plasmid.</title>
        <authorList>
            <person name="Anda M."/>
            <person name="Iwasaki W."/>
        </authorList>
    </citation>
    <scope>NUCLEOTIDE SEQUENCE [LARGE SCALE GENOMIC DNA]</scope>
    <source>
        <strain evidence="12 13">NBRC 101262</strain>
    </source>
</reference>
<keyword evidence="4 8" id="KW-0450">Lipoyl</keyword>
<comment type="subunit">
    <text evidence="2">Forms a 24-polypeptide structural core with octahedral symmetry.</text>
</comment>
<dbReference type="SUPFAM" id="SSF52777">
    <property type="entry name" value="CoA-dependent acyltransferases"/>
    <property type="match status" value="1"/>
</dbReference>
<dbReference type="Pfam" id="PF02817">
    <property type="entry name" value="E3_binding"/>
    <property type="match status" value="1"/>
</dbReference>
<comment type="function">
    <text evidence="6">The pyruvate dehydrogenase complex catalyzes the overall conversion of pyruvate to acetyl-CoA and CO(2). It contains multiple copies of three enzymatic components: pyruvate dehydrogenase (E1), dihydrolipoamide acetyltransferase (E2) and lipoamide dehydrogenase (E3).</text>
</comment>
<keyword evidence="3 8" id="KW-0808">Transferase</keyword>
<dbReference type="InterPro" id="IPR004167">
    <property type="entry name" value="PSBD"/>
</dbReference>
<dbReference type="PROSITE" id="PS00189">
    <property type="entry name" value="LIPOYL"/>
    <property type="match status" value="2"/>
</dbReference>
<keyword evidence="5 8" id="KW-0012">Acyltransferase</keyword>
<dbReference type="InterPro" id="IPR000089">
    <property type="entry name" value="Biotin_lipoyl"/>
</dbReference>
<evidence type="ECO:0000256" key="5">
    <source>
        <dbReference type="ARBA" id="ARBA00023315"/>
    </source>
</evidence>
<evidence type="ECO:0000256" key="6">
    <source>
        <dbReference type="ARBA" id="ARBA00025211"/>
    </source>
</evidence>
<evidence type="ECO:0000256" key="9">
    <source>
        <dbReference type="SAM" id="MobiDB-lite"/>
    </source>
</evidence>
<organism evidence="12 13">
    <name type="scientific">Persicobacter psychrovividus</name>
    <dbReference type="NCBI Taxonomy" id="387638"/>
    <lineage>
        <taxon>Bacteria</taxon>
        <taxon>Pseudomonadati</taxon>
        <taxon>Bacteroidota</taxon>
        <taxon>Cytophagia</taxon>
        <taxon>Cytophagales</taxon>
        <taxon>Persicobacteraceae</taxon>
        <taxon>Persicobacter</taxon>
    </lineage>
</organism>
<dbReference type="PANTHER" id="PTHR23151">
    <property type="entry name" value="DIHYDROLIPOAMIDE ACETYL/SUCCINYL-TRANSFERASE-RELATED"/>
    <property type="match status" value="1"/>
</dbReference>
<evidence type="ECO:0000256" key="8">
    <source>
        <dbReference type="RuleBase" id="RU361137"/>
    </source>
</evidence>
<evidence type="ECO:0000256" key="1">
    <source>
        <dbReference type="ARBA" id="ARBA00007317"/>
    </source>
</evidence>
<dbReference type="EC" id="2.3.1.12" evidence="8"/>
<protein>
    <recommendedName>
        <fullName evidence="8">Acetyltransferase component of pyruvate dehydrogenase complex</fullName>
        <ecNumber evidence="8">2.3.1.12</ecNumber>
    </recommendedName>
</protein>
<dbReference type="Proteomes" id="UP001354989">
    <property type="component" value="Chromosome"/>
</dbReference>
<feature type="region of interest" description="Disordered" evidence="9">
    <location>
        <begin position="207"/>
        <end position="247"/>
    </location>
</feature>
<evidence type="ECO:0000259" key="11">
    <source>
        <dbReference type="PROSITE" id="PS51826"/>
    </source>
</evidence>
<dbReference type="InterPro" id="IPR006257">
    <property type="entry name" value="LAT1"/>
</dbReference>
<dbReference type="CDD" id="cd06849">
    <property type="entry name" value="lipoyl_domain"/>
    <property type="match status" value="2"/>
</dbReference>
<proteinExistence type="inferred from homology"/>
<comment type="similarity">
    <text evidence="1 8">Belongs to the 2-oxoacid dehydrogenase family.</text>
</comment>
<sequence length="545" mass="57233">MPKMSDTMTEGTIATWLKKVGDQVESGDILAEVETDKATMELESYEEGTLLYIGVEEKSSVPIDGVIAIIGEEGEDITSLKAEISNGGASESAPAPKEEEAAAPAPAAEAVDTSDIAAEIIRMPKMSDTMTEGVIATWVKSVGDEVETGDILAEVETDKATMELESYSDGKLLYIAVEAGGAVPIDGIIAIIGESDADWKKLLAADSSQGSAPKAEAPKEEAPKTENTTAAASAPAPAVNTTANGGRIKASPLAKKIAADKGIDLTQVQGTGDNGRIIKRDIENFTPQAAPAPQASAPASAPASATAAAPVELPQVVGEESFEEVPNSKMRNIIASRLTESKQTAPHYYLTMDIDMDSAIKARKQINEVSPVKVSFNDMVVKATALALRQNLKVNAAWYGDKIRYNKHVHIGVAVAIEDGLVVPTVKFADNKSLSHLGAEVKELATKAKNRKLGPAEMEGNTFTISNLGMFGIESFTSIVNPPSACILSVGGIKAVPVVKNGAVVPGNVMKVTLACDHRVVDGALGAAFLKTFKELLEEPVRMLI</sequence>
<keyword evidence="12" id="KW-0670">Pyruvate</keyword>